<dbReference type="PANTHER" id="PTHR48454">
    <property type="entry name" value="PUTATIVE RNA-BINDING DOMAIN-CONTAINING PROTEIN-RELATED"/>
    <property type="match status" value="1"/>
</dbReference>
<dbReference type="EMBL" id="KL985079">
    <property type="protein sequence ID" value="KFK22828.1"/>
    <property type="molecule type" value="Genomic_DNA"/>
</dbReference>
<evidence type="ECO:0000256" key="1">
    <source>
        <dbReference type="SAM" id="MobiDB-lite"/>
    </source>
</evidence>
<feature type="region of interest" description="Disordered" evidence="1">
    <location>
        <begin position="44"/>
        <end position="91"/>
    </location>
</feature>
<feature type="compositionally biased region" description="Basic and acidic residues" evidence="1">
    <location>
        <begin position="71"/>
        <end position="80"/>
    </location>
</feature>
<proteinExistence type="predicted"/>
<keyword evidence="3" id="KW-1185">Reference proteome</keyword>
<gene>
    <name evidence="2" type="ORF">AALP_AAs43016U000300</name>
</gene>
<dbReference type="Gramene" id="KFK22828">
    <property type="protein sequence ID" value="KFK22828"/>
    <property type="gene ID" value="AALP_AAs43016U000300"/>
</dbReference>
<dbReference type="PANTHER" id="PTHR48454:SF2">
    <property type="entry name" value="PUTATIVE RNA-BINDING DOMAIN-CONTAINING PROTEIN-RELATED"/>
    <property type="match status" value="1"/>
</dbReference>
<name>A0A087FYX6_ARAAL</name>
<sequence length="91" mass="10858">MHDLKKQQQEKNKYFFKYIDDSRAASEMTLKKDRAALQSLCSGQETAKAKEGMKRIKKREEKAKSRAVLKAQKEAEEREKKREKKLRKKER</sequence>
<evidence type="ECO:0000313" key="2">
    <source>
        <dbReference type="EMBL" id="KFK22828.1"/>
    </source>
</evidence>
<feature type="compositionally biased region" description="Basic and acidic residues" evidence="1">
    <location>
        <begin position="47"/>
        <end position="64"/>
    </location>
</feature>
<organism evidence="2 3">
    <name type="scientific">Arabis alpina</name>
    <name type="common">Alpine rock-cress</name>
    <dbReference type="NCBI Taxonomy" id="50452"/>
    <lineage>
        <taxon>Eukaryota</taxon>
        <taxon>Viridiplantae</taxon>
        <taxon>Streptophyta</taxon>
        <taxon>Embryophyta</taxon>
        <taxon>Tracheophyta</taxon>
        <taxon>Spermatophyta</taxon>
        <taxon>Magnoliopsida</taxon>
        <taxon>eudicotyledons</taxon>
        <taxon>Gunneridae</taxon>
        <taxon>Pentapetalae</taxon>
        <taxon>rosids</taxon>
        <taxon>malvids</taxon>
        <taxon>Brassicales</taxon>
        <taxon>Brassicaceae</taxon>
        <taxon>Arabideae</taxon>
        <taxon>Arabis</taxon>
    </lineage>
</organism>
<protein>
    <submittedName>
        <fullName evidence="2">Uncharacterized protein</fullName>
    </submittedName>
</protein>
<dbReference type="Proteomes" id="UP000029120">
    <property type="component" value="Unassembled WGS sequence"/>
</dbReference>
<reference evidence="3" key="1">
    <citation type="journal article" date="2015" name="Nat. Plants">
        <title>Genome expansion of Arabis alpina linked with retrotransposition and reduced symmetric DNA methylation.</title>
        <authorList>
            <person name="Willing E.M."/>
            <person name="Rawat V."/>
            <person name="Mandakova T."/>
            <person name="Maumus F."/>
            <person name="James G.V."/>
            <person name="Nordstroem K.J."/>
            <person name="Becker C."/>
            <person name="Warthmann N."/>
            <person name="Chica C."/>
            <person name="Szarzynska B."/>
            <person name="Zytnicki M."/>
            <person name="Albani M.C."/>
            <person name="Kiefer C."/>
            <person name="Bergonzi S."/>
            <person name="Castaings L."/>
            <person name="Mateos J.L."/>
            <person name="Berns M.C."/>
            <person name="Bujdoso N."/>
            <person name="Piofczyk T."/>
            <person name="de Lorenzo L."/>
            <person name="Barrero-Sicilia C."/>
            <person name="Mateos I."/>
            <person name="Piednoel M."/>
            <person name="Hagmann J."/>
            <person name="Chen-Min-Tao R."/>
            <person name="Iglesias-Fernandez R."/>
            <person name="Schuster S.C."/>
            <person name="Alonso-Blanco C."/>
            <person name="Roudier F."/>
            <person name="Carbonero P."/>
            <person name="Paz-Ares J."/>
            <person name="Davis S.J."/>
            <person name="Pecinka A."/>
            <person name="Quesneville H."/>
            <person name="Colot V."/>
            <person name="Lysak M.A."/>
            <person name="Weigel D."/>
            <person name="Coupland G."/>
            <person name="Schneeberger K."/>
        </authorList>
    </citation>
    <scope>NUCLEOTIDE SEQUENCE [LARGE SCALE GENOMIC DNA]</scope>
    <source>
        <strain evidence="3">cv. Pajares</strain>
    </source>
</reference>
<accession>A0A087FYX6</accession>
<evidence type="ECO:0000313" key="3">
    <source>
        <dbReference type="Proteomes" id="UP000029120"/>
    </source>
</evidence>
<dbReference type="OrthoDB" id="1703439at2759"/>
<feature type="compositionally biased region" description="Basic residues" evidence="1">
    <location>
        <begin position="81"/>
        <end position="91"/>
    </location>
</feature>
<dbReference type="AlphaFoldDB" id="A0A087FYX6"/>